<feature type="repeat" description="ANK" evidence="3">
    <location>
        <begin position="338"/>
        <end position="370"/>
    </location>
</feature>
<evidence type="ECO:0000256" key="3">
    <source>
        <dbReference type="PROSITE-ProRule" id="PRU00023"/>
    </source>
</evidence>
<dbReference type="InterPro" id="IPR002110">
    <property type="entry name" value="Ankyrin_rpt"/>
</dbReference>
<dbReference type="Pfam" id="PF12796">
    <property type="entry name" value="Ank_2"/>
    <property type="match status" value="3"/>
</dbReference>
<evidence type="ECO:0000313" key="5">
    <source>
        <dbReference type="EMBL" id="CEN60324.1"/>
    </source>
</evidence>
<keyword evidence="1" id="KW-0677">Repeat</keyword>
<feature type="repeat" description="ANK" evidence="3">
    <location>
        <begin position="544"/>
        <end position="576"/>
    </location>
</feature>
<gene>
    <name evidence="5" type="ORF">ASPCAL02765</name>
</gene>
<feature type="repeat" description="ANK" evidence="3">
    <location>
        <begin position="409"/>
        <end position="441"/>
    </location>
</feature>
<evidence type="ECO:0000256" key="2">
    <source>
        <dbReference type="ARBA" id="ARBA00023043"/>
    </source>
</evidence>
<feature type="domain" description="Clr5" evidence="4">
    <location>
        <begin position="8"/>
        <end position="59"/>
    </location>
</feature>
<evidence type="ECO:0000256" key="1">
    <source>
        <dbReference type="ARBA" id="ARBA00022737"/>
    </source>
</evidence>
<feature type="repeat" description="ANK" evidence="3">
    <location>
        <begin position="371"/>
        <end position="403"/>
    </location>
</feature>
<dbReference type="PROSITE" id="PS50297">
    <property type="entry name" value="ANK_REP_REGION"/>
    <property type="match status" value="5"/>
</dbReference>
<dbReference type="AlphaFoldDB" id="A0A0U5CNB2"/>
<dbReference type="SUPFAM" id="SSF48403">
    <property type="entry name" value="Ankyrin repeat"/>
    <property type="match status" value="1"/>
</dbReference>
<protein>
    <recommendedName>
        <fullName evidence="4">Clr5 domain-containing protein</fullName>
    </recommendedName>
</protein>
<accession>A0A0U5CNB2</accession>
<dbReference type="PANTHER" id="PTHR24198:SF193">
    <property type="match status" value="1"/>
</dbReference>
<dbReference type="Proteomes" id="UP000054771">
    <property type="component" value="Unassembled WGS sequence"/>
</dbReference>
<dbReference type="EMBL" id="CDMC01000002">
    <property type="protein sequence ID" value="CEN60324.1"/>
    <property type="molecule type" value="Genomic_DNA"/>
</dbReference>
<reference evidence="6" key="1">
    <citation type="journal article" date="2016" name="Genome Announc.">
        <title>Draft genome sequences of fungus Aspergillus calidoustus.</title>
        <authorList>
            <person name="Horn F."/>
            <person name="Linde J."/>
            <person name="Mattern D.J."/>
            <person name="Walther G."/>
            <person name="Guthke R."/>
            <person name="Scherlach K."/>
            <person name="Martin K."/>
            <person name="Brakhage A.A."/>
            <person name="Petzke L."/>
            <person name="Valiante V."/>
        </authorList>
    </citation>
    <scope>NUCLEOTIDE SEQUENCE [LARGE SCALE GENOMIC DNA]</scope>
    <source>
        <strain evidence="6">SF006504</strain>
    </source>
</reference>
<dbReference type="Pfam" id="PF14420">
    <property type="entry name" value="Clr5"/>
    <property type="match status" value="1"/>
</dbReference>
<keyword evidence="2 3" id="KW-0040">ANK repeat</keyword>
<dbReference type="PROSITE" id="PS50088">
    <property type="entry name" value="ANK_REPEAT"/>
    <property type="match status" value="7"/>
</dbReference>
<dbReference type="OrthoDB" id="4134472at2759"/>
<organism evidence="5 6">
    <name type="scientific">Aspergillus calidoustus</name>
    <dbReference type="NCBI Taxonomy" id="454130"/>
    <lineage>
        <taxon>Eukaryota</taxon>
        <taxon>Fungi</taxon>
        <taxon>Dikarya</taxon>
        <taxon>Ascomycota</taxon>
        <taxon>Pezizomycotina</taxon>
        <taxon>Eurotiomycetes</taxon>
        <taxon>Eurotiomycetidae</taxon>
        <taxon>Eurotiales</taxon>
        <taxon>Aspergillaceae</taxon>
        <taxon>Aspergillus</taxon>
        <taxon>Aspergillus subgen. Nidulantes</taxon>
    </lineage>
</organism>
<feature type="repeat" description="ANK" evidence="3">
    <location>
        <begin position="443"/>
        <end position="471"/>
    </location>
</feature>
<dbReference type="STRING" id="454130.A0A0U5CNB2"/>
<proteinExistence type="predicted"/>
<sequence>MPSQDDTIDWAKHRKILRRLWLVEDKKRDDIMKFMAENFNFRATRTQYDRKFREWGWRKNLKSQEWRIIGSQIAQSKNAGKLPSVYINGMLVPEETVWRSTRRHDFPTIKERYCPAPRPKTPGGVYICTPPALASQSSFWDNTPWIQFLRTISGNENPLPNLGRLAANLPDVVRGFLTPVPNSVRWYRASELSWILDRASSSQISPRLPEMSAIIKSFHSDLRALLPDAGPLDQNRMSTESGPIVVKGITGDYISLFVYLVSNNRAGIFTSADLIRSIQNLLGATPTIISYYSQPPTVQATLEHLLAQAVKDGNTLLVKELLRCRIPADVNVRGKRSPDETALQHAVRMAYGDIIRLLLAAGANPDARPSGQKTALQVAVDNGDIEVARVLLEAGADPNYTGKINDTHYSDTALHHAAWRMNTPMVELLLLSGADINSIADVQVTTALYWAAGAGGLDMVNLLLKHGAELNDDLSENLPIAGAARSGNIAIVQRLVEVGADVNLARGPSGKTALQGPAGFGGTFEMVRVLLDAGTDVNARASFRVATALQSAVCSNRIEVVQIILDHGAEVNAPPAIPE</sequence>
<dbReference type="InterPro" id="IPR025676">
    <property type="entry name" value="Clr5_dom"/>
</dbReference>
<dbReference type="SMART" id="SM00248">
    <property type="entry name" value="ANK"/>
    <property type="match status" value="8"/>
</dbReference>
<feature type="repeat" description="ANK" evidence="3">
    <location>
        <begin position="509"/>
        <end position="542"/>
    </location>
</feature>
<dbReference type="PANTHER" id="PTHR24198">
    <property type="entry name" value="ANKYRIN REPEAT AND PROTEIN KINASE DOMAIN-CONTAINING PROTEIN"/>
    <property type="match status" value="1"/>
</dbReference>
<feature type="repeat" description="ANK" evidence="3">
    <location>
        <begin position="475"/>
        <end position="507"/>
    </location>
</feature>
<evidence type="ECO:0000259" key="4">
    <source>
        <dbReference type="Pfam" id="PF14420"/>
    </source>
</evidence>
<evidence type="ECO:0000313" key="6">
    <source>
        <dbReference type="Proteomes" id="UP000054771"/>
    </source>
</evidence>
<keyword evidence="6" id="KW-1185">Reference proteome</keyword>
<dbReference type="InterPro" id="IPR036770">
    <property type="entry name" value="Ankyrin_rpt-contain_sf"/>
</dbReference>
<dbReference type="Gene3D" id="1.25.40.20">
    <property type="entry name" value="Ankyrin repeat-containing domain"/>
    <property type="match status" value="2"/>
</dbReference>
<name>A0A0U5CNB2_ASPCI</name>